<evidence type="ECO:0000313" key="10">
    <source>
        <dbReference type="EMBL" id="PKR83637.1"/>
    </source>
</evidence>
<keyword evidence="4" id="KW-1003">Cell membrane</keyword>
<dbReference type="EMBL" id="PIQO01000016">
    <property type="protein sequence ID" value="PKR83637.1"/>
    <property type="molecule type" value="Genomic_DNA"/>
</dbReference>
<dbReference type="SMART" id="SM00382">
    <property type="entry name" value="AAA"/>
    <property type="match status" value="1"/>
</dbReference>
<keyword evidence="7" id="KW-1278">Translocase</keyword>
<evidence type="ECO:0000256" key="6">
    <source>
        <dbReference type="ARBA" id="ARBA00022840"/>
    </source>
</evidence>
<dbReference type="Proteomes" id="UP000233440">
    <property type="component" value="Unassembled WGS sequence"/>
</dbReference>
<dbReference type="InterPro" id="IPR027417">
    <property type="entry name" value="P-loop_NTPase"/>
</dbReference>
<feature type="domain" description="ABC transporter" evidence="9">
    <location>
        <begin position="6"/>
        <end position="234"/>
    </location>
</feature>
<dbReference type="InterPro" id="IPR017871">
    <property type="entry name" value="ABC_transporter-like_CS"/>
</dbReference>
<dbReference type="AlphaFoldDB" id="A0A2N3LGE1"/>
<evidence type="ECO:0000256" key="7">
    <source>
        <dbReference type="ARBA" id="ARBA00022967"/>
    </source>
</evidence>
<dbReference type="InterPro" id="IPR050763">
    <property type="entry name" value="ABC_transporter_ATP-binding"/>
</dbReference>
<dbReference type="InterPro" id="IPR003439">
    <property type="entry name" value="ABC_transporter-like_ATP-bd"/>
</dbReference>
<dbReference type="GO" id="GO:0005524">
    <property type="term" value="F:ATP binding"/>
    <property type="evidence" value="ECO:0007669"/>
    <property type="project" value="UniProtKB-KW"/>
</dbReference>
<dbReference type="Pfam" id="PF00005">
    <property type="entry name" value="ABC_tran"/>
    <property type="match status" value="1"/>
</dbReference>
<dbReference type="PROSITE" id="PS50893">
    <property type="entry name" value="ABC_TRANSPORTER_2"/>
    <property type="match status" value="1"/>
</dbReference>
<dbReference type="OrthoDB" id="9804819at2"/>
<keyword evidence="11" id="KW-1185">Reference proteome</keyword>
<evidence type="ECO:0000256" key="3">
    <source>
        <dbReference type="ARBA" id="ARBA00022448"/>
    </source>
</evidence>
<dbReference type="PANTHER" id="PTHR42711:SF5">
    <property type="entry name" value="ABC TRANSPORTER ATP-BINDING PROTEIN NATA"/>
    <property type="match status" value="1"/>
</dbReference>
<dbReference type="InterPro" id="IPR003593">
    <property type="entry name" value="AAA+_ATPase"/>
</dbReference>
<name>A0A2N3LGE1_9BACI</name>
<evidence type="ECO:0000256" key="2">
    <source>
        <dbReference type="ARBA" id="ARBA00005417"/>
    </source>
</evidence>
<evidence type="ECO:0000313" key="11">
    <source>
        <dbReference type="Proteomes" id="UP000233440"/>
    </source>
</evidence>
<evidence type="ECO:0000256" key="5">
    <source>
        <dbReference type="ARBA" id="ARBA00022741"/>
    </source>
</evidence>
<evidence type="ECO:0000256" key="8">
    <source>
        <dbReference type="ARBA" id="ARBA00023136"/>
    </source>
</evidence>
<dbReference type="FunFam" id="3.40.50.300:FF:000589">
    <property type="entry name" value="ABC transporter, ATP-binding subunit"/>
    <property type="match status" value="1"/>
</dbReference>
<evidence type="ECO:0000256" key="4">
    <source>
        <dbReference type="ARBA" id="ARBA00022475"/>
    </source>
</evidence>
<gene>
    <name evidence="10" type="ORF">CWO92_17765</name>
</gene>
<keyword evidence="5" id="KW-0547">Nucleotide-binding</keyword>
<reference evidence="10 11" key="1">
    <citation type="submission" date="2017-11" db="EMBL/GenBank/DDBJ databases">
        <title>Bacillus camelliae sp. nov., isolated from pu'er tea.</title>
        <authorList>
            <person name="Niu L."/>
        </authorList>
    </citation>
    <scope>NUCLEOTIDE SEQUENCE [LARGE SCALE GENOMIC DNA]</scope>
    <source>
        <strain evidence="10 11">7578-1</strain>
    </source>
</reference>
<dbReference type="GO" id="GO:0016887">
    <property type="term" value="F:ATP hydrolysis activity"/>
    <property type="evidence" value="ECO:0007669"/>
    <property type="project" value="InterPro"/>
</dbReference>
<keyword evidence="6 10" id="KW-0067">ATP-binding</keyword>
<dbReference type="RefSeq" id="WP_101355557.1">
    <property type="nucleotide sequence ID" value="NZ_PIQO01000016.1"/>
</dbReference>
<keyword evidence="3" id="KW-0813">Transport</keyword>
<comment type="subcellular location">
    <subcellularLocation>
        <location evidence="1">Cell membrane</location>
    </subcellularLocation>
</comment>
<keyword evidence="8" id="KW-0472">Membrane</keyword>
<evidence type="ECO:0000256" key="1">
    <source>
        <dbReference type="ARBA" id="ARBA00004236"/>
    </source>
</evidence>
<sequence>MNNAVISVKGLKKSYKDKVVLKGVDFEVRRGEIYALLGSNGAGKTTTVNILSTQMKPDGGEVGICGFDVQRQPDQVRQSISLTGQFAALDGMLSGRENLMLIAKLRGVSNPAQVADNLLAKFKLADAANRRADKYSGGMKRRLDIAMSLIGKPAVIFLDEPTTGLDPEARIEVWDTVKELAGSGTTILLTTQYLEEAEQLADRIAILHGGKIITTGTLTELKEMFPPAKMEYIEKQPTLEEIFLAIIGKKEEM</sequence>
<dbReference type="PANTHER" id="PTHR42711">
    <property type="entry name" value="ABC TRANSPORTER ATP-BINDING PROTEIN"/>
    <property type="match status" value="1"/>
</dbReference>
<dbReference type="GO" id="GO:0005886">
    <property type="term" value="C:plasma membrane"/>
    <property type="evidence" value="ECO:0007669"/>
    <property type="project" value="UniProtKB-SubCell"/>
</dbReference>
<comment type="caution">
    <text evidence="10">The sequence shown here is derived from an EMBL/GenBank/DDBJ whole genome shotgun (WGS) entry which is preliminary data.</text>
</comment>
<proteinExistence type="inferred from homology"/>
<organism evidence="10 11">
    <name type="scientific">Heyndrickxia camelliae</name>
    <dbReference type="NCBI Taxonomy" id="1707093"/>
    <lineage>
        <taxon>Bacteria</taxon>
        <taxon>Bacillati</taxon>
        <taxon>Bacillota</taxon>
        <taxon>Bacilli</taxon>
        <taxon>Bacillales</taxon>
        <taxon>Bacillaceae</taxon>
        <taxon>Heyndrickxia</taxon>
    </lineage>
</organism>
<comment type="similarity">
    <text evidence="2">Belongs to the ABC transporter superfamily.</text>
</comment>
<evidence type="ECO:0000259" key="9">
    <source>
        <dbReference type="PROSITE" id="PS50893"/>
    </source>
</evidence>
<dbReference type="SUPFAM" id="SSF52540">
    <property type="entry name" value="P-loop containing nucleoside triphosphate hydrolases"/>
    <property type="match status" value="1"/>
</dbReference>
<accession>A0A2N3LGE1</accession>
<dbReference type="Gene3D" id="3.40.50.300">
    <property type="entry name" value="P-loop containing nucleotide triphosphate hydrolases"/>
    <property type="match status" value="1"/>
</dbReference>
<protein>
    <submittedName>
        <fullName evidence="10">Export ABC transporter ATP-binding protein</fullName>
    </submittedName>
</protein>
<dbReference type="PROSITE" id="PS00211">
    <property type="entry name" value="ABC_TRANSPORTER_1"/>
    <property type="match status" value="1"/>
</dbReference>